<reference evidence="1 2" key="1">
    <citation type="submission" date="2020-08" db="EMBL/GenBank/DDBJ databases">
        <title>Genomic Encyclopedia of Type Strains, Phase IV (KMG-IV): sequencing the most valuable type-strain genomes for metagenomic binning, comparative biology and taxonomic classification.</title>
        <authorList>
            <person name="Goeker M."/>
        </authorList>
    </citation>
    <scope>NUCLEOTIDE SEQUENCE [LARGE SCALE GENOMIC DNA]</scope>
    <source>
        <strain evidence="1 2">DSM 104969</strain>
    </source>
</reference>
<gene>
    <name evidence="1" type="ORF">GGR21_003451</name>
</gene>
<dbReference type="EMBL" id="JACIEP010000014">
    <property type="protein sequence ID" value="MBB4037534.1"/>
    <property type="molecule type" value="Genomic_DNA"/>
</dbReference>
<evidence type="ECO:0008006" key="3">
    <source>
        <dbReference type="Google" id="ProtNLM"/>
    </source>
</evidence>
<dbReference type="RefSeq" id="WP_183308374.1">
    <property type="nucleotide sequence ID" value="NZ_JACIEP010000014.1"/>
</dbReference>
<sequence length="101" mass="11352">MTRIIAILTQKGSLSKGVHENTTVNLFAVDGEDKVKGVESLKLENAENNYFSLLMALKKVSLIYIESMNNDLKKLLEVIGIKTKCGSEIVNDRFINQFIFD</sequence>
<comment type="caution">
    <text evidence="1">The sequence shown here is derived from an EMBL/GenBank/DDBJ whole genome shotgun (WGS) entry which is preliminary data.</text>
</comment>
<organism evidence="1 2">
    <name type="scientific">Dysgonomonas hofstadii</name>
    <dbReference type="NCBI Taxonomy" id="637886"/>
    <lineage>
        <taxon>Bacteria</taxon>
        <taxon>Pseudomonadati</taxon>
        <taxon>Bacteroidota</taxon>
        <taxon>Bacteroidia</taxon>
        <taxon>Bacteroidales</taxon>
        <taxon>Dysgonomonadaceae</taxon>
        <taxon>Dysgonomonas</taxon>
    </lineage>
</organism>
<name>A0A840CV32_9BACT</name>
<protein>
    <recommendedName>
        <fullName evidence="3">Dinitrogenase iron-molybdenum cofactor biosynthesis domain-containing protein</fullName>
    </recommendedName>
</protein>
<evidence type="ECO:0000313" key="2">
    <source>
        <dbReference type="Proteomes" id="UP000555103"/>
    </source>
</evidence>
<evidence type="ECO:0000313" key="1">
    <source>
        <dbReference type="EMBL" id="MBB4037534.1"/>
    </source>
</evidence>
<accession>A0A840CV32</accession>
<dbReference type="Proteomes" id="UP000555103">
    <property type="component" value="Unassembled WGS sequence"/>
</dbReference>
<proteinExistence type="predicted"/>
<dbReference type="AlphaFoldDB" id="A0A840CV32"/>
<keyword evidence="2" id="KW-1185">Reference proteome</keyword>